<protein>
    <submittedName>
        <fullName evidence="2">Uncharacterized protein</fullName>
    </submittedName>
</protein>
<accession>A0A9X3Z223</accession>
<organism evidence="2 3">
    <name type="scientific">Brevibacillus thermoruber</name>
    <dbReference type="NCBI Taxonomy" id="33942"/>
    <lineage>
        <taxon>Bacteria</taxon>
        <taxon>Bacillati</taxon>
        <taxon>Bacillota</taxon>
        <taxon>Bacilli</taxon>
        <taxon>Bacillales</taxon>
        <taxon>Paenibacillaceae</taxon>
        <taxon>Brevibacillus</taxon>
    </lineage>
</organism>
<keyword evidence="1" id="KW-0812">Transmembrane</keyword>
<keyword evidence="1" id="KW-1133">Transmembrane helix</keyword>
<proteinExistence type="predicted"/>
<name>A0A9X3Z223_9BACL</name>
<evidence type="ECO:0000313" key="2">
    <source>
        <dbReference type="EMBL" id="MDA5107165.1"/>
    </source>
</evidence>
<feature type="transmembrane region" description="Helical" evidence="1">
    <location>
        <begin position="71"/>
        <end position="96"/>
    </location>
</feature>
<dbReference type="Proteomes" id="UP001151071">
    <property type="component" value="Unassembled WGS sequence"/>
</dbReference>
<dbReference type="EMBL" id="JAPYYP010000002">
    <property type="protein sequence ID" value="MDA5107165.1"/>
    <property type="molecule type" value="Genomic_DNA"/>
</dbReference>
<dbReference type="RefSeq" id="WP_271139406.1">
    <property type="nucleotide sequence ID" value="NZ_JAPYYP010000002.1"/>
</dbReference>
<keyword evidence="1" id="KW-0472">Membrane</keyword>
<dbReference type="AlphaFoldDB" id="A0A9X3Z223"/>
<evidence type="ECO:0000256" key="1">
    <source>
        <dbReference type="SAM" id="Phobius"/>
    </source>
</evidence>
<feature type="transmembrane region" description="Helical" evidence="1">
    <location>
        <begin position="116"/>
        <end position="140"/>
    </location>
</feature>
<keyword evidence="3" id="KW-1185">Reference proteome</keyword>
<evidence type="ECO:0000313" key="3">
    <source>
        <dbReference type="Proteomes" id="UP001151071"/>
    </source>
</evidence>
<feature type="transmembrane region" description="Helical" evidence="1">
    <location>
        <begin position="38"/>
        <end position="59"/>
    </location>
</feature>
<sequence length="148" mass="16184">MIKNGWYVVTGSYFVTLFLTSWMYTAITKLSIDQHRDISGLVLGSVMVVIPYLVGGLYAGISHKRGAARAAVWISMVPAISEKVLIFLIGACFVVVEGNRVTWENVMMFVSAEAVPYFTNVYLLTFPLSVLVSVAAAACIHVRTGSKE</sequence>
<feature type="transmembrane region" description="Helical" evidence="1">
    <location>
        <begin position="7"/>
        <end position="26"/>
    </location>
</feature>
<gene>
    <name evidence="2" type="ORF">O3V59_02215</name>
</gene>
<reference evidence="2" key="1">
    <citation type="submission" date="2022-12" db="EMBL/GenBank/DDBJ databases">
        <title>Draft genome sequence of the thermophilic strain Brevibacillus thermoruber HT42, isolated from Los Humeros, Puebla, Mexico, with biotechnological potential.</title>
        <authorList>
            <person name="Lara Sanchez J."/>
            <person name="Solis Palacios R."/>
            <person name="Bustos Baena A.S."/>
            <person name="Ruz Baez A.E."/>
            <person name="Espinosa Luna G."/>
            <person name="Oliart Ros R.M."/>
        </authorList>
    </citation>
    <scope>NUCLEOTIDE SEQUENCE</scope>
    <source>
        <strain evidence="2">HT42</strain>
    </source>
</reference>
<comment type="caution">
    <text evidence="2">The sequence shown here is derived from an EMBL/GenBank/DDBJ whole genome shotgun (WGS) entry which is preliminary data.</text>
</comment>